<accession>A0A2U8QY36</accession>
<dbReference type="Proteomes" id="UP000245429">
    <property type="component" value="Chromosome"/>
</dbReference>
<dbReference type="CDD" id="cd24013">
    <property type="entry name" value="ASKHA_ATPase_BT3980-like"/>
    <property type="match status" value="1"/>
</dbReference>
<dbReference type="AlphaFoldDB" id="A0A2U8QY36"/>
<dbReference type="EMBL" id="CP029463">
    <property type="protein sequence ID" value="AWM15072.1"/>
    <property type="molecule type" value="Genomic_DNA"/>
</dbReference>
<organism evidence="1 2">
    <name type="scientific">Flavobacterium sediminis</name>
    <dbReference type="NCBI Taxonomy" id="2201181"/>
    <lineage>
        <taxon>Bacteria</taxon>
        <taxon>Pseudomonadati</taxon>
        <taxon>Bacteroidota</taxon>
        <taxon>Flavobacteriia</taxon>
        <taxon>Flavobacteriales</taxon>
        <taxon>Flavobacteriaceae</taxon>
        <taxon>Flavobacterium</taxon>
    </lineage>
</organism>
<evidence type="ECO:0000313" key="1">
    <source>
        <dbReference type="EMBL" id="AWM15072.1"/>
    </source>
</evidence>
<proteinExistence type="predicted"/>
<dbReference type="InterPro" id="IPR024213">
    <property type="entry name" value="DUF3822"/>
</dbReference>
<name>A0A2U8QY36_9FLAO</name>
<evidence type="ECO:0000313" key="2">
    <source>
        <dbReference type="Proteomes" id="UP000245429"/>
    </source>
</evidence>
<protein>
    <submittedName>
        <fullName evidence="1">DUF3822 domain-containing protein</fullName>
    </submittedName>
</protein>
<dbReference type="Gene3D" id="3.30.420.250">
    <property type="match status" value="1"/>
</dbReference>
<dbReference type="Pfam" id="PF12864">
    <property type="entry name" value="DUF3822"/>
    <property type="match status" value="1"/>
</dbReference>
<gene>
    <name evidence="1" type="ORF">DI487_15235</name>
</gene>
<keyword evidence="2" id="KW-1185">Reference proteome</keyword>
<dbReference type="OrthoDB" id="658622at2"/>
<sequence>MAITNNDITQKNYKKLSIQVSLSGLSFCVFDLLTNKIITFNEFDFPKNQVIEEQLWKAFTEFSLLSEKYDEIKVIHDNSLNAFVPESLFDENFLGSYLQYNVKVFETDLFAFDKLKTDDIYNVYVPYVNINNFLLDQYESFDYVNANSILVDQLLSYSKNTFDKRVYIHFQKEHFEIVAVKSNELLLFNSFEYKTPEDFIYYTLFTLEQLQLNPENCNVFVLGAMSKTDDFFKIGYKFIRNFELLNTNELSYKWFKTESEIRQHYILLHS</sequence>
<reference evidence="1 2" key="1">
    <citation type="submission" date="2018-05" db="EMBL/GenBank/DDBJ databases">
        <title>Flavobacterium sp. MEBiC07310.</title>
        <authorList>
            <person name="Baek K."/>
        </authorList>
    </citation>
    <scope>NUCLEOTIDE SEQUENCE [LARGE SCALE GENOMIC DNA]</scope>
    <source>
        <strain evidence="1 2">MEBiC07310</strain>
    </source>
</reference>
<dbReference type="KEGG" id="fse:DI487_15235"/>
<dbReference type="RefSeq" id="WP_109570410.1">
    <property type="nucleotide sequence ID" value="NZ_CP029463.1"/>
</dbReference>
<dbReference type="Gene3D" id="3.30.420.260">
    <property type="match status" value="1"/>
</dbReference>